<proteinExistence type="predicted"/>
<accession>A0A2Z5IPE0</accession>
<feature type="domain" description="Mycoplasma immunoglobulin binding protein M2" evidence="6">
    <location>
        <begin position="582"/>
        <end position="771"/>
    </location>
</feature>
<keyword evidence="3" id="KW-0472">Membrane</keyword>
<protein>
    <submittedName>
        <fullName evidence="7">Putative immunoglobulin-blocking virulence protein</fullName>
    </submittedName>
</protein>
<keyword evidence="1" id="KW-0175">Coiled coil</keyword>
<evidence type="ECO:0000256" key="3">
    <source>
        <dbReference type="SAM" id="Phobius"/>
    </source>
</evidence>
<dbReference type="Pfam" id="PF26361">
    <property type="entry name" value="MIB_arm"/>
    <property type="match status" value="1"/>
</dbReference>
<dbReference type="RefSeq" id="WP_114190649.1">
    <property type="nucleotide sequence ID" value="NZ_CP029295.1"/>
</dbReference>
<sequence>MGFIKKRKNKILLGVFATVIATSITVGTGLYFLNSDSRNKFISVASASVNPNLINNNNLDIRNANSSSVDQNLKENNKKEEQKENKKVEKPDKNIEIKNEDKNKKDENKRNNDIASDSEKIVEEYIDFNGLKVKVRIKKIIRNIDPKYKHLANRDPYINNTLGKLVSVEVTDELRELNKNNVQNSFKNKIPENVLSELANSTESQNKAYIRQNTFYFENLFDKYRRLFDAPNDKVKQFLTAHGKSIYDVEIKGHYEKTIAELNNKIAEIEKKLSEHENKFKGNDDPGFDEYSKEFQRIYNEKKELENQKIDAKNHKYVQLIKNLDYTKFNVSSQIQQNLSKGLVIDQKEQNVYVNENGELESYATSPLLNEVVARNSRDNAQKRVFGIPGPFGRTPDSIAEGNYEGWIKNDVTTSPEFNFLNIKSGEGIKIEQLTKDPNSKVETKIKSGYVVTIDASNPVAYNKTLKVIQDLIANKKEITSYRIKNIGLTNKNQEFFEIFKALPEHLPQLELFFESTNTSALLALESKKIDELSIYTTGNSLLDDWVLNPYAFLGVAWYNNLDYNVSKDFQRNIKITTRVTFNSIGFEESDYKPDLKRINDGLKIAYWIRNNEPLYQGSLGPGLDPDTNERGNSYPTGLDLTRVTSMKSLRGLEFKKEPTDPENTRRRLRRIGLYNDSSVFTIDADELNEAQFDILDTNPDLKPKSKIFFSNGFETRRIKVTNLKNTQLTSTGRTNLNILLNFSEDNFSRDTEIEIDTNDTNLVNSLTGFKISQDKIEIA</sequence>
<feature type="compositionally biased region" description="Low complexity" evidence="2">
    <location>
        <begin position="55"/>
        <end position="67"/>
    </location>
</feature>
<evidence type="ECO:0000256" key="2">
    <source>
        <dbReference type="SAM" id="MobiDB-lite"/>
    </source>
</evidence>
<name>A0A2Z5IPE0_9BACT</name>
<dbReference type="InterPro" id="IPR058861">
    <property type="entry name" value="MIB_arm"/>
</dbReference>
<feature type="coiled-coil region" evidence="1">
    <location>
        <begin position="252"/>
        <end position="315"/>
    </location>
</feature>
<dbReference type="Pfam" id="PF26364">
    <property type="entry name" value="MIB_M2"/>
    <property type="match status" value="1"/>
</dbReference>
<keyword evidence="3" id="KW-0812">Transmembrane</keyword>
<keyword evidence="3" id="KW-1133">Transmembrane helix</keyword>
<feature type="transmembrane region" description="Helical" evidence="3">
    <location>
        <begin position="12"/>
        <end position="33"/>
    </location>
</feature>
<feature type="compositionally biased region" description="Basic and acidic residues" evidence="2">
    <location>
        <begin position="72"/>
        <end position="111"/>
    </location>
</feature>
<gene>
    <name evidence="7" type="ORF">DA803_00230</name>
</gene>
<dbReference type="EMBL" id="CP029295">
    <property type="protein sequence ID" value="AXE60529.1"/>
    <property type="molecule type" value="Genomic_DNA"/>
</dbReference>
<keyword evidence="8" id="KW-1185">Reference proteome</keyword>
<feature type="domain" description="Mycoplasma immunoglobulin binding protein arm" evidence="5">
    <location>
        <begin position="171"/>
        <end position="368"/>
    </location>
</feature>
<evidence type="ECO:0000313" key="7">
    <source>
        <dbReference type="EMBL" id="AXE60529.1"/>
    </source>
</evidence>
<evidence type="ECO:0000259" key="5">
    <source>
        <dbReference type="Pfam" id="PF26361"/>
    </source>
</evidence>
<dbReference type="NCBIfam" id="TIGR04526">
    <property type="entry name" value="predic_Ig_block"/>
    <property type="match status" value="1"/>
</dbReference>
<feature type="domain" description="IgG-blocking virulence" evidence="4">
    <location>
        <begin position="372"/>
        <end position="572"/>
    </location>
</feature>
<dbReference type="KEGG" id="mpho:DA803_00230"/>
<dbReference type="Pfam" id="PF26360">
    <property type="entry name" value="MIB_M1"/>
    <property type="match status" value="1"/>
</dbReference>
<dbReference type="OrthoDB" id="401311at2"/>
<organism evidence="7 8">
    <name type="scientific">[Mycoplasma] phocae</name>
    <dbReference type="NCBI Taxonomy" id="142651"/>
    <lineage>
        <taxon>Bacteria</taxon>
        <taxon>Bacillati</taxon>
        <taxon>Mycoplasmatota</taxon>
        <taxon>Mycoplasmoidales</taxon>
        <taxon>Metamycoplasmataceae</taxon>
        <taxon>Metamycoplasma</taxon>
    </lineage>
</organism>
<dbReference type="InterPro" id="IPR030941">
    <property type="entry name" value="Predic_Ig_block"/>
</dbReference>
<evidence type="ECO:0000259" key="6">
    <source>
        <dbReference type="Pfam" id="PF26364"/>
    </source>
</evidence>
<evidence type="ECO:0000259" key="4">
    <source>
        <dbReference type="Pfam" id="PF26360"/>
    </source>
</evidence>
<feature type="region of interest" description="Disordered" evidence="2">
    <location>
        <begin position="55"/>
        <end position="111"/>
    </location>
</feature>
<evidence type="ECO:0000256" key="1">
    <source>
        <dbReference type="SAM" id="Coils"/>
    </source>
</evidence>
<dbReference type="NCBIfam" id="TIGR04524">
    <property type="entry name" value="mycoplas_M_dom"/>
    <property type="match status" value="1"/>
</dbReference>
<evidence type="ECO:0000313" key="8">
    <source>
        <dbReference type="Proteomes" id="UP000252477"/>
    </source>
</evidence>
<dbReference type="InterPro" id="IPR030942">
    <property type="entry name" value="Mycoplas_M_dom"/>
</dbReference>
<dbReference type="InterPro" id="IPR058860">
    <property type="entry name" value="MIB_M2"/>
</dbReference>
<dbReference type="Proteomes" id="UP000252477">
    <property type="component" value="Chromosome"/>
</dbReference>
<reference evidence="7 8" key="1">
    <citation type="submission" date="2018-05" db="EMBL/GenBank/DDBJ databases">
        <title>Annotation of the Mycoplasma phocidae genome.</title>
        <authorList>
            <person name="Brown D.R."/>
            <person name="Kutish G.F."/>
            <person name="Frasca S.Jr."/>
        </authorList>
    </citation>
    <scope>NUCLEOTIDE SEQUENCE [LARGE SCALE GENOMIC DNA]</scope>
    <source>
        <strain evidence="7 8">105</strain>
    </source>
</reference>
<dbReference type="AlphaFoldDB" id="A0A2Z5IPE0"/>